<evidence type="ECO:0000313" key="1">
    <source>
        <dbReference type="EMBL" id="ADK83792.1"/>
    </source>
</evidence>
<dbReference type="RefSeq" id="WP_013257248.1">
    <property type="nucleotide sequence ID" value="NC_014365.1"/>
</dbReference>
<evidence type="ECO:0000313" key="2">
    <source>
        <dbReference type="Proteomes" id="UP000009047"/>
    </source>
</evidence>
<dbReference type="KEGG" id="dbr:Deba_0417"/>
<proteinExistence type="predicted"/>
<dbReference type="Proteomes" id="UP000009047">
    <property type="component" value="Chromosome"/>
</dbReference>
<accession>E1QE06</accession>
<dbReference type="HOGENOM" id="CLU_2989203_0_0_7"/>
<dbReference type="EMBL" id="CP002085">
    <property type="protein sequence ID" value="ADK83792.1"/>
    <property type="molecule type" value="Genomic_DNA"/>
</dbReference>
<protein>
    <submittedName>
        <fullName evidence="1">Uncharacterized protein</fullName>
    </submittedName>
</protein>
<gene>
    <name evidence="1" type="ordered locus">Deba_0417</name>
</gene>
<reference evidence="1 2" key="1">
    <citation type="journal article" date="2010" name="Stand. Genomic Sci.">
        <title>Complete genome sequence of Desulfarculus baarsii type strain (2st14).</title>
        <authorList>
            <person name="Sun H."/>
            <person name="Spring S."/>
            <person name="Lapidus A."/>
            <person name="Davenport K."/>
            <person name="Del Rio T.G."/>
            <person name="Tice H."/>
            <person name="Nolan M."/>
            <person name="Copeland A."/>
            <person name="Cheng J.F."/>
            <person name="Lucas S."/>
            <person name="Tapia R."/>
            <person name="Goodwin L."/>
            <person name="Pitluck S."/>
            <person name="Ivanova N."/>
            <person name="Pagani I."/>
            <person name="Mavromatis K."/>
            <person name="Ovchinnikova G."/>
            <person name="Pati A."/>
            <person name="Chen A."/>
            <person name="Palaniappan K."/>
            <person name="Hauser L."/>
            <person name="Chang Y.J."/>
            <person name="Jeffries C.D."/>
            <person name="Detter J.C."/>
            <person name="Han C."/>
            <person name="Rohde M."/>
            <person name="Brambilla E."/>
            <person name="Goker M."/>
            <person name="Woyke T."/>
            <person name="Bristow J."/>
            <person name="Eisen J.A."/>
            <person name="Markowitz V."/>
            <person name="Hugenholtz P."/>
            <person name="Kyrpides N.C."/>
            <person name="Klenk H.P."/>
            <person name="Land M."/>
        </authorList>
    </citation>
    <scope>NUCLEOTIDE SEQUENCE [LARGE SCALE GENOMIC DNA]</scope>
    <source>
        <strain evidence="2">ATCC 33931 / DSM 2075 / LMG 7858 / VKM B-1802 / 2st14</strain>
    </source>
</reference>
<sequence>MALPVRPTPRLGKEASRDFCARVDRDLQIKAAPPPTPDIDKVIARIVADANDSKKQG</sequence>
<organism evidence="1 2">
    <name type="scientific">Desulfarculus baarsii (strain ATCC 33931 / DSM 2075 / LMG 7858 / VKM B-1802 / 2st14)</name>
    <dbReference type="NCBI Taxonomy" id="644282"/>
    <lineage>
        <taxon>Bacteria</taxon>
        <taxon>Pseudomonadati</taxon>
        <taxon>Thermodesulfobacteriota</taxon>
        <taxon>Desulfarculia</taxon>
        <taxon>Desulfarculales</taxon>
        <taxon>Desulfarculaceae</taxon>
        <taxon>Desulfarculus</taxon>
    </lineage>
</organism>
<dbReference type="AlphaFoldDB" id="E1QE06"/>
<name>E1QE06_DESB2</name>
<keyword evidence="2" id="KW-1185">Reference proteome</keyword>